<evidence type="ECO:0000256" key="2">
    <source>
        <dbReference type="ARBA" id="ARBA00022679"/>
    </source>
</evidence>
<dbReference type="Pfam" id="PF13793">
    <property type="entry name" value="Pribosyltran_N"/>
    <property type="match status" value="1"/>
</dbReference>
<evidence type="ECO:0000256" key="8">
    <source>
        <dbReference type="RuleBase" id="RU004324"/>
    </source>
</evidence>
<dbReference type="AlphaFoldDB" id="A0A4Y6Q0P1"/>
<comment type="similarity">
    <text evidence="8">Belongs to the ribose-phosphate pyrophosphokinase family.</text>
</comment>
<accession>A0A5B8YFF0</accession>
<dbReference type="SMART" id="SM01400">
    <property type="entry name" value="Pribosyltran_N"/>
    <property type="match status" value="1"/>
</dbReference>
<keyword evidence="5 11" id="KW-0418">Kinase</keyword>
<dbReference type="GO" id="GO:0005737">
    <property type="term" value="C:cytoplasm"/>
    <property type="evidence" value="ECO:0007669"/>
    <property type="project" value="TreeGrafter"/>
</dbReference>
<evidence type="ECO:0000256" key="3">
    <source>
        <dbReference type="ARBA" id="ARBA00022727"/>
    </source>
</evidence>
<dbReference type="Pfam" id="PF00156">
    <property type="entry name" value="Pribosyltran"/>
    <property type="match status" value="1"/>
</dbReference>
<dbReference type="EMBL" id="CP041186">
    <property type="protein sequence ID" value="QDG54082.1"/>
    <property type="molecule type" value="Genomic_DNA"/>
</dbReference>
<dbReference type="InterPro" id="IPR000836">
    <property type="entry name" value="PRTase_dom"/>
</dbReference>
<dbReference type="GO" id="GO:0000287">
    <property type="term" value="F:magnesium ion binding"/>
    <property type="evidence" value="ECO:0007669"/>
    <property type="project" value="InterPro"/>
</dbReference>
<evidence type="ECO:0000259" key="9">
    <source>
        <dbReference type="Pfam" id="PF00156"/>
    </source>
</evidence>
<dbReference type="SUPFAM" id="SSF53271">
    <property type="entry name" value="PRTase-like"/>
    <property type="match status" value="2"/>
</dbReference>
<name>A0A4Y6Q0P1_PERCE</name>
<dbReference type="InterPro" id="IPR029099">
    <property type="entry name" value="Pribosyltran_N"/>
</dbReference>
<evidence type="ECO:0000259" key="10">
    <source>
        <dbReference type="Pfam" id="PF13793"/>
    </source>
</evidence>
<evidence type="ECO:0000256" key="1">
    <source>
        <dbReference type="ARBA" id="ARBA00013247"/>
    </source>
</evidence>
<proteinExistence type="inferred from homology"/>
<keyword evidence="6" id="KW-0067">ATP-binding</keyword>
<dbReference type="GO" id="GO:0006015">
    <property type="term" value="P:5-phosphoribose 1-diphosphate biosynthetic process"/>
    <property type="evidence" value="ECO:0007669"/>
    <property type="project" value="TreeGrafter"/>
</dbReference>
<dbReference type="GO" id="GO:0002189">
    <property type="term" value="C:ribose phosphate diphosphokinase complex"/>
    <property type="evidence" value="ECO:0007669"/>
    <property type="project" value="TreeGrafter"/>
</dbReference>
<evidence type="ECO:0000256" key="4">
    <source>
        <dbReference type="ARBA" id="ARBA00022741"/>
    </source>
</evidence>
<protein>
    <recommendedName>
        <fullName evidence="1">ribose-phosphate diphosphokinase</fullName>
        <ecNumber evidence="1">2.7.6.1</ecNumber>
    </recommendedName>
</protein>
<keyword evidence="12" id="KW-1185">Reference proteome</keyword>
<dbReference type="NCBIfam" id="TIGR01251">
    <property type="entry name" value="ribP_PPkin"/>
    <property type="match status" value="1"/>
</dbReference>
<feature type="domain" description="Phosphoribosyltransferase" evidence="9">
    <location>
        <begin position="136"/>
        <end position="275"/>
    </location>
</feature>
<evidence type="ECO:0000313" key="11">
    <source>
        <dbReference type="EMBL" id="QDG54082.1"/>
    </source>
</evidence>
<gene>
    <name evidence="11" type="ORF">FIV42_26070</name>
</gene>
<keyword evidence="3 8" id="KW-0545">Nucleotide biosynthesis</keyword>
<dbReference type="EC" id="2.7.6.1" evidence="1"/>
<dbReference type="GO" id="GO:0016301">
    <property type="term" value="F:kinase activity"/>
    <property type="evidence" value="ECO:0007669"/>
    <property type="project" value="UniProtKB-KW"/>
</dbReference>
<dbReference type="GO" id="GO:0006164">
    <property type="term" value="P:purine nucleotide biosynthetic process"/>
    <property type="evidence" value="ECO:0007669"/>
    <property type="project" value="TreeGrafter"/>
</dbReference>
<reference evidence="11 12" key="1">
    <citation type="submission" date="2019-06" db="EMBL/GenBank/DDBJ databases">
        <title>Persicimonas caeni gen. nov., sp. nov., a predatory bacterium isolated from solar saltern.</title>
        <authorList>
            <person name="Wang S."/>
        </authorList>
    </citation>
    <scope>NUCLEOTIDE SEQUENCE [LARGE SCALE GENOMIC DNA]</scope>
    <source>
        <strain evidence="11 12">YN101</strain>
    </source>
</reference>
<comment type="catalytic activity">
    <reaction evidence="7">
        <text>D-ribose 5-phosphate + ATP = 5-phospho-alpha-D-ribose 1-diphosphate + AMP + H(+)</text>
        <dbReference type="Rhea" id="RHEA:15609"/>
        <dbReference type="ChEBI" id="CHEBI:15378"/>
        <dbReference type="ChEBI" id="CHEBI:30616"/>
        <dbReference type="ChEBI" id="CHEBI:58017"/>
        <dbReference type="ChEBI" id="CHEBI:78346"/>
        <dbReference type="ChEBI" id="CHEBI:456215"/>
        <dbReference type="EC" id="2.7.6.1"/>
    </reaction>
</comment>
<evidence type="ECO:0000256" key="6">
    <source>
        <dbReference type="ARBA" id="ARBA00022840"/>
    </source>
</evidence>
<dbReference type="InterPro" id="IPR029057">
    <property type="entry name" value="PRTase-like"/>
</dbReference>
<dbReference type="NCBIfam" id="NF005537">
    <property type="entry name" value="PRK07199.1"/>
    <property type="match status" value="1"/>
</dbReference>
<organism evidence="11 12">
    <name type="scientific">Persicimonas caeni</name>
    <dbReference type="NCBI Taxonomy" id="2292766"/>
    <lineage>
        <taxon>Bacteria</taxon>
        <taxon>Deltaproteobacteria</taxon>
        <taxon>Bradymonadales</taxon>
        <taxon>Bradymonadaceae</taxon>
        <taxon>Persicimonas</taxon>
    </lineage>
</organism>
<feature type="domain" description="Ribose-phosphate pyrophosphokinase N-terminal" evidence="10">
    <location>
        <begin position="6"/>
        <end position="113"/>
    </location>
</feature>
<dbReference type="GO" id="GO:0004749">
    <property type="term" value="F:ribose phosphate diphosphokinase activity"/>
    <property type="evidence" value="ECO:0007669"/>
    <property type="project" value="UniProtKB-EC"/>
</dbReference>
<dbReference type="OrthoDB" id="9777067at2"/>
<dbReference type="Gene3D" id="3.40.50.2020">
    <property type="match status" value="2"/>
</dbReference>
<dbReference type="RefSeq" id="WP_141200527.1">
    <property type="nucleotide sequence ID" value="NZ_CP041186.1"/>
</dbReference>
<evidence type="ECO:0000256" key="5">
    <source>
        <dbReference type="ARBA" id="ARBA00022777"/>
    </source>
</evidence>
<dbReference type="GO" id="GO:0005524">
    <property type="term" value="F:ATP binding"/>
    <property type="evidence" value="ECO:0007669"/>
    <property type="project" value="UniProtKB-KW"/>
</dbReference>
<dbReference type="CDD" id="cd06223">
    <property type="entry name" value="PRTases_typeI"/>
    <property type="match status" value="1"/>
</dbReference>
<accession>A0A4Y6Q0P1</accession>
<keyword evidence="4" id="KW-0547">Nucleotide-binding</keyword>
<dbReference type="PANTHER" id="PTHR10210:SF32">
    <property type="entry name" value="RIBOSE-PHOSPHATE PYROPHOSPHOKINASE 2"/>
    <property type="match status" value="1"/>
</dbReference>
<evidence type="ECO:0000313" key="12">
    <source>
        <dbReference type="Proteomes" id="UP000315995"/>
    </source>
</evidence>
<sequence>MEPIFFALPDSQAFAERFAQMLDVRVGKARVRRFPDGESWVRILEDCKGREAVIVANLSRPDLKMSQLMFMAETLRDLGASRVGLVAPYLAYMRQDERFEPGEGVTSHYFAEFVARYFDWLVTLDPHLHRHGTLTELYRIPTFAAHSAPFVARWLDDLHIDPVLIGPDAESEQWVGAVASMVGCPHVIFEKTRHGDRDVELEETDLSAFDGKYPVILDDIISTGTTMAETIERVTRFGLPRPLCVGIHGVFADDAHAKLIEGGAERVLTCNSIPHPTNAIDITPALAEQIGAALRHMSADAAE</sequence>
<evidence type="ECO:0000256" key="7">
    <source>
        <dbReference type="ARBA" id="ARBA00049535"/>
    </source>
</evidence>
<dbReference type="Proteomes" id="UP000315995">
    <property type="component" value="Chromosome"/>
</dbReference>
<dbReference type="InterPro" id="IPR005946">
    <property type="entry name" value="Rib-P_diPkinase"/>
</dbReference>
<dbReference type="PANTHER" id="PTHR10210">
    <property type="entry name" value="RIBOSE-PHOSPHATE DIPHOSPHOKINASE FAMILY MEMBER"/>
    <property type="match status" value="1"/>
</dbReference>
<keyword evidence="2" id="KW-0808">Transferase</keyword>